<gene>
    <name evidence="2" type="ORF">EHAR0213_LOCUS12434</name>
</gene>
<protein>
    <submittedName>
        <fullName evidence="2">Uncharacterized protein</fullName>
    </submittedName>
</protein>
<sequence length="161" mass="19237">MFEDIKEEIDDLTLIKIYDKEVVYKEKQKDLDRFRSKQRSNKEYTQIVFTTDSYLSHFLYPRARATKLLFFSKRMKYCTHKYSCFERVCRVFGAVFGTYSLARSIWNYMFSDEKSSEGEESTLLDSKLFSLVILSSVIFLESCIFSVINDWTERKKRNLHG</sequence>
<keyword evidence="1" id="KW-0472">Membrane</keyword>
<organism evidence="2">
    <name type="scientific">Euplotes harpa</name>
    <dbReference type="NCBI Taxonomy" id="151035"/>
    <lineage>
        <taxon>Eukaryota</taxon>
        <taxon>Sar</taxon>
        <taxon>Alveolata</taxon>
        <taxon>Ciliophora</taxon>
        <taxon>Intramacronucleata</taxon>
        <taxon>Spirotrichea</taxon>
        <taxon>Hypotrichia</taxon>
        <taxon>Euplotida</taxon>
        <taxon>Euplotidae</taxon>
        <taxon>Euplotes</taxon>
    </lineage>
</organism>
<evidence type="ECO:0000256" key="1">
    <source>
        <dbReference type="SAM" id="Phobius"/>
    </source>
</evidence>
<proteinExistence type="predicted"/>
<reference evidence="2" key="1">
    <citation type="submission" date="2021-01" db="EMBL/GenBank/DDBJ databases">
        <authorList>
            <person name="Corre E."/>
            <person name="Pelletier E."/>
            <person name="Niang G."/>
            <person name="Scheremetjew M."/>
            <person name="Finn R."/>
            <person name="Kale V."/>
            <person name="Holt S."/>
            <person name="Cochrane G."/>
            <person name="Meng A."/>
            <person name="Brown T."/>
            <person name="Cohen L."/>
        </authorList>
    </citation>
    <scope>NUCLEOTIDE SEQUENCE</scope>
    <source>
        <strain evidence="2">FSP1.4</strain>
    </source>
</reference>
<dbReference type="AlphaFoldDB" id="A0A7S3NCJ4"/>
<name>A0A7S3NCJ4_9SPIT</name>
<accession>A0A7S3NCJ4</accession>
<evidence type="ECO:0000313" key="2">
    <source>
        <dbReference type="EMBL" id="CAE0353518.1"/>
    </source>
</evidence>
<keyword evidence="1" id="KW-0812">Transmembrane</keyword>
<dbReference type="EMBL" id="HBII01029958">
    <property type="protein sequence ID" value="CAE0353518.1"/>
    <property type="molecule type" value="Transcribed_RNA"/>
</dbReference>
<feature type="transmembrane region" description="Helical" evidence="1">
    <location>
        <begin position="128"/>
        <end position="148"/>
    </location>
</feature>
<feature type="transmembrane region" description="Helical" evidence="1">
    <location>
        <begin position="91"/>
        <end position="108"/>
    </location>
</feature>
<keyword evidence="1" id="KW-1133">Transmembrane helix</keyword>